<organism evidence="1 2">
    <name type="scientific">Rotaria sordida</name>
    <dbReference type="NCBI Taxonomy" id="392033"/>
    <lineage>
        <taxon>Eukaryota</taxon>
        <taxon>Metazoa</taxon>
        <taxon>Spiralia</taxon>
        <taxon>Gnathifera</taxon>
        <taxon>Rotifera</taxon>
        <taxon>Eurotatoria</taxon>
        <taxon>Bdelloidea</taxon>
        <taxon>Philodinida</taxon>
        <taxon>Philodinidae</taxon>
        <taxon>Rotaria</taxon>
    </lineage>
</organism>
<accession>A0A819XVU0</accession>
<dbReference type="Proteomes" id="UP000663874">
    <property type="component" value="Unassembled WGS sequence"/>
</dbReference>
<evidence type="ECO:0000313" key="1">
    <source>
        <dbReference type="EMBL" id="CAF4149153.1"/>
    </source>
</evidence>
<feature type="non-terminal residue" evidence="1">
    <location>
        <position position="1"/>
    </location>
</feature>
<comment type="caution">
    <text evidence="1">The sequence shown here is derived from an EMBL/GenBank/DDBJ whole genome shotgun (WGS) entry which is preliminary data.</text>
</comment>
<gene>
    <name evidence="1" type="ORF">FNK824_LOCUS33592</name>
</gene>
<dbReference type="EMBL" id="CAJOBE010012430">
    <property type="protein sequence ID" value="CAF4149153.1"/>
    <property type="molecule type" value="Genomic_DNA"/>
</dbReference>
<sequence>THSDKNLIPLDS</sequence>
<protein>
    <submittedName>
        <fullName evidence="1">Uncharacterized protein</fullName>
    </submittedName>
</protein>
<name>A0A819XVU0_9BILA</name>
<reference evidence="1" key="1">
    <citation type="submission" date="2021-02" db="EMBL/GenBank/DDBJ databases">
        <authorList>
            <person name="Nowell W R."/>
        </authorList>
    </citation>
    <scope>NUCLEOTIDE SEQUENCE</scope>
</reference>
<proteinExistence type="predicted"/>
<evidence type="ECO:0000313" key="2">
    <source>
        <dbReference type="Proteomes" id="UP000663874"/>
    </source>
</evidence>